<dbReference type="InterPro" id="IPR003959">
    <property type="entry name" value="ATPase_AAA_core"/>
</dbReference>
<dbReference type="InterPro" id="IPR050304">
    <property type="entry name" value="MT-severing_AAA_ATPase"/>
</dbReference>
<dbReference type="Gene3D" id="3.40.50.300">
    <property type="entry name" value="P-loop containing nucleotide triphosphate hydrolases"/>
    <property type="match status" value="1"/>
</dbReference>
<dbReference type="InterPro" id="IPR027417">
    <property type="entry name" value="P-loop_NTPase"/>
</dbReference>
<dbReference type="PANTHER" id="PTHR23074">
    <property type="entry name" value="AAA DOMAIN-CONTAINING"/>
    <property type="match status" value="1"/>
</dbReference>
<dbReference type="FunFam" id="1.10.8.60:FF:000022">
    <property type="entry name" value="Fidgetin like 1"/>
    <property type="match status" value="1"/>
</dbReference>
<dbReference type="Proteomes" id="UP001150925">
    <property type="component" value="Unassembled WGS sequence"/>
</dbReference>
<dbReference type="GO" id="GO:0016887">
    <property type="term" value="F:ATP hydrolysis activity"/>
    <property type="evidence" value="ECO:0007669"/>
    <property type="project" value="InterPro"/>
</dbReference>
<evidence type="ECO:0000256" key="4">
    <source>
        <dbReference type="RuleBase" id="RU003651"/>
    </source>
</evidence>
<dbReference type="PANTHER" id="PTHR23074:SF17">
    <property type="entry name" value="FIDGETIN-LIKE PROTEIN 1"/>
    <property type="match status" value="1"/>
</dbReference>
<feature type="non-terminal residue" evidence="7">
    <location>
        <position position="1"/>
    </location>
</feature>
<dbReference type="FunFam" id="3.40.50.300:FF:000093">
    <property type="entry name" value="Fidgetin-like 1"/>
    <property type="match status" value="1"/>
</dbReference>
<dbReference type="PROSITE" id="PS00674">
    <property type="entry name" value="AAA"/>
    <property type="match status" value="1"/>
</dbReference>
<dbReference type="SMART" id="SM00382">
    <property type="entry name" value="AAA"/>
    <property type="match status" value="1"/>
</dbReference>
<dbReference type="OrthoDB" id="10251136at2759"/>
<dbReference type="AlphaFoldDB" id="A0A9W8ARD1"/>
<sequence length="396" mass="43383">SIPSDFLTAKQQLVVDTKRQRPNGPSYQSTSHPPPRTTDAGTTPAVRKRYLGSAGKRARFVSPLQKPPTEESGGETGGGNGGQDFGYYNLSGGLNKKPPRADRSGSTSKPSSAAPEEPVDERLRNIEPRMIEMINNEIIDRSPSIAWEDIAGLEHAKTAIKEIVVWPMLRPDIFTGLRGPPKGLLLFGPPGTGKTLIGKCIASQSGATFFSISSSSLTSKWVGDGEKMVRALFAVARCNQPAVIFVDEIDSLLTQRTDGEFEASRRIKTEFLIQFDGCGTTTDDDRILVVGATNRPQEIDEAARRRFRKRLYIPLPEADGRKTIVKNLLKKQKNALCEDEIDQLCKLTEGYSGSDMDGLCREAAIGPIRSIGDIRKISADDVRPMTFDDFQQALTQ</sequence>
<dbReference type="SUPFAM" id="SSF52540">
    <property type="entry name" value="P-loop containing nucleoside triphosphate hydrolases"/>
    <property type="match status" value="1"/>
</dbReference>
<comment type="similarity">
    <text evidence="1 4">Belongs to the AAA ATPase family.</text>
</comment>
<feature type="region of interest" description="Disordered" evidence="5">
    <location>
        <begin position="1"/>
        <end position="123"/>
    </location>
</feature>
<accession>A0A9W8ARD1</accession>
<comment type="caution">
    <text evidence="7">The sequence shown here is derived from an EMBL/GenBank/DDBJ whole genome shotgun (WGS) entry which is preliminary data.</text>
</comment>
<keyword evidence="7" id="KW-0647">Proteasome</keyword>
<gene>
    <name evidence="7" type="primary">YTA6</name>
    <name evidence="7" type="ORF">IWQ62_005162</name>
</gene>
<dbReference type="EMBL" id="JANBPY010002001">
    <property type="protein sequence ID" value="KAJ1957123.1"/>
    <property type="molecule type" value="Genomic_DNA"/>
</dbReference>
<evidence type="ECO:0000256" key="2">
    <source>
        <dbReference type="ARBA" id="ARBA00022741"/>
    </source>
</evidence>
<keyword evidence="2 4" id="KW-0547">Nucleotide-binding</keyword>
<evidence type="ECO:0000256" key="1">
    <source>
        <dbReference type="ARBA" id="ARBA00006914"/>
    </source>
</evidence>
<dbReference type="Gene3D" id="1.10.8.60">
    <property type="match status" value="1"/>
</dbReference>
<dbReference type="InterPro" id="IPR003593">
    <property type="entry name" value="AAA+_ATPase"/>
</dbReference>
<feature type="non-terminal residue" evidence="7">
    <location>
        <position position="396"/>
    </location>
</feature>
<proteinExistence type="inferred from homology"/>
<name>A0A9W8ARD1_9FUNG</name>
<evidence type="ECO:0000313" key="8">
    <source>
        <dbReference type="Proteomes" id="UP001150925"/>
    </source>
</evidence>
<feature type="domain" description="AAA+ ATPase" evidence="6">
    <location>
        <begin position="180"/>
        <end position="317"/>
    </location>
</feature>
<dbReference type="InterPro" id="IPR041569">
    <property type="entry name" value="AAA_lid_3"/>
</dbReference>
<reference evidence="7" key="1">
    <citation type="submission" date="2022-07" db="EMBL/GenBank/DDBJ databases">
        <title>Phylogenomic reconstructions and comparative analyses of Kickxellomycotina fungi.</title>
        <authorList>
            <person name="Reynolds N.K."/>
            <person name="Stajich J.E."/>
            <person name="Barry K."/>
            <person name="Grigoriev I.V."/>
            <person name="Crous P."/>
            <person name="Smith M.E."/>
        </authorList>
    </citation>
    <scope>NUCLEOTIDE SEQUENCE</scope>
    <source>
        <strain evidence="7">RSA 1196</strain>
    </source>
</reference>
<organism evidence="7 8">
    <name type="scientific">Dispira parvispora</name>
    <dbReference type="NCBI Taxonomy" id="1520584"/>
    <lineage>
        <taxon>Eukaryota</taxon>
        <taxon>Fungi</taxon>
        <taxon>Fungi incertae sedis</taxon>
        <taxon>Zoopagomycota</taxon>
        <taxon>Kickxellomycotina</taxon>
        <taxon>Dimargaritomycetes</taxon>
        <taxon>Dimargaritales</taxon>
        <taxon>Dimargaritaceae</taxon>
        <taxon>Dispira</taxon>
    </lineage>
</organism>
<evidence type="ECO:0000259" key="6">
    <source>
        <dbReference type="SMART" id="SM00382"/>
    </source>
</evidence>
<keyword evidence="3 4" id="KW-0067">ATP-binding</keyword>
<dbReference type="GO" id="GO:0000502">
    <property type="term" value="C:proteasome complex"/>
    <property type="evidence" value="ECO:0007669"/>
    <property type="project" value="UniProtKB-KW"/>
</dbReference>
<dbReference type="Pfam" id="PF00004">
    <property type="entry name" value="AAA"/>
    <property type="match status" value="1"/>
</dbReference>
<dbReference type="Pfam" id="PF17862">
    <property type="entry name" value="AAA_lid_3"/>
    <property type="match status" value="1"/>
</dbReference>
<keyword evidence="8" id="KW-1185">Reference proteome</keyword>
<evidence type="ECO:0000313" key="7">
    <source>
        <dbReference type="EMBL" id="KAJ1957123.1"/>
    </source>
</evidence>
<evidence type="ECO:0000256" key="5">
    <source>
        <dbReference type="SAM" id="MobiDB-lite"/>
    </source>
</evidence>
<dbReference type="GO" id="GO:0005524">
    <property type="term" value="F:ATP binding"/>
    <property type="evidence" value="ECO:0007669"/>
    <property type="project" value="UniProtKB-KW"/>
</dbReference>
<feature type="compositionally biased region" description="Gly residues" evidence="5">
    <location>
        <begin position="74"/>
        <end position="84"/>
    </location>
</feature>
<protein>
    <submittedName>
        <fullName evidence="7">26S proteasome subunit yta6</fullName>
    </submittedName>
</protein>
<dbReference type="InterPro" id="IPR003960">
    <property type="entry name" value="ATPase_AAA_CS"/>
</dbReference>
<evidence type="ECO:0000256" key="3">
    <source>
        <dbReference type="ARBA" id="ARBA00022840"/>
    </source>
</evidence>